<protein>
    <submittedName>
        <fullName evidence="1">Uncharacterized protein</fullName>
    </submittedName>
</protein>
<comment type="caution">
    <text evidence="1">The sequence shown here is derived from an EMBL/GenBank/DDBJ whole genome shotgun (WGS) entry which is preliminary data.</text>
</comment>
<name>A0AAV7QEP3_PLEWA</name>
<proteinExistence type="predicted"/>
<dbReference type="Proteomes" id="UP001066276">
    <property type="component" value="Chromosome 6"/>
</dbReference>
<evidence type="ECO:0000313" key="1">
    <source>
        <dbReference type="EMBL" id="KAJ1139041.1"/>
    </source>
</evidence>
<evidence type="ECO:0000313" key="2">
    <source>
        <dbReference type="Proteomes" id="UP001066276"/>
    </source>
</evidence>
<accession>A0AAV7QEP3</accession>
<organism evidence="1 2">
    <name type="scientific">Pleurodeles waltl</name>
    <name type="common">Iberian ribbed newt</name>
    <dbReference type="NCBI Taxonomy" id="8319"/>
    <lineage>
        <taxon>Eukaryota</taxon>
        <taxon>Metazoa</taxon>
        <taxon>Chordata</taxon>
        <taxon>Craniata</taxon>
        <taxon>Vertebrata</taxon>
        <taxon>Euteleostomi</taxon>
        <taxon>Amphibia</taxon>
        <taxon>Batrachia</taxon>
        <taxon>Caudata</taxon>
        <taxon>Salamandroidea</taxon>
        <taxon>Salamandridae</taxon>
        <taxon>Pleurodelinae</taxon>
        <taxon>Pleurodeles</taxon>
    </lineage>
</organism>
<keyword evidence="2" id="KW-1185">Reference proteome</keyword>
<gene>
    <name evidence="1" type="ORF">NDU88_005418</name>
</gene>
<dbReference type="AlphaFoldDB" id="A0AAV7QEP3"/>
<reference evidence="1" key="1">
    <citation type="journal article" date="2022" name="bioRxiv">
        <title>Sequencing and chromosome-scale assembly of the giantPleurodeles waltlgenome.</title>
        <authorList>
            <person name="Brown T."/>
            <person name="Elewa A."/>
            <person name="Iarovenko S."/>
            <person name="Subramanian E."/>
            <person name="Araus A.J."/>
            <person name="Petzold A."/>
            <person name="Susuki M."/>
            <person name="Suzuki K.-i.T."/>
            <person name="Hayashi T."/>
            <person name="Toyoda A."/>
            <person name="Oliveira C."/>
            <person name="Osipova E."/>
            <person name="Leigh N.D."/>
            <person name="Simon A."/>
            <person name="Yun M.H."/>
        </authorList>
    </citation>
    <scope>NUCLEOTIDE SEQUENCE</scope>
    <source>
        <strain evidence="1">20211129_DDA</strain>
        <tissue evidence="1">Liver</tissue>
    </source>
</reference>
<sequence length="90" mass="10367">MQVVFRRHHAPTVMECQCAVNVVQKHEYLCSYRSDSDICDVLFSSDCWGNFKDSKGNVYRMSESKDRSTTVSAIYREHEGAETNQQLKLA</sequence>
<dbReference type="EMBL" id="JANPWB010000010">
    <property type="protein sequence ID" value="KAJ1139041.1"/>
    <property type="molecule type" value="Genomic_DNA"/>
</dbReference>